<sequence>MSSLNAQQLAHEIARGLVSINPSRLKKYGPNELKALLAQLNAEQRKIRAKQVSADHLEEIKEKNRYLQNIQQAITIISGYAKKYNIGS</sequence>
<dbReference type="Proteomes" id="UP000030661">
    <property type="component" value="Unassembled WGS sequence"/>
</dbReference>
<dbReference type="STRING" id="1499967.U27_07059"/>
<proteinExistence type="predicted"/>
<name>A0A081C666_VECG1</name>
<gene>
    <name evidence="1" type="ORF">U27_07059</name>
</gene>
<accession>A0A081C666</accession>
<dbReference type="EMBL" id="DF820471">
    <property type="protein sequence ID" value="GAK60071.1"/>
    <property type="molecule type" value="Genomic_DNA"/>
</dbReference>
<dbReference type="eggNOG" id="ENOG5033EZB">
    <property type="taxonomic scope" value="Bacteria"/>
</dbReference>
<keyword evidence="2" id="KW-1185">Reference proteome</keyword>
<organism evidence="1">
    <name type="scientific">Vecturithrix granuli</name>
    <dbReference type="NCBI Taxonomy" id="1499967"/>
    <lineage>
        <taxon>Bacteria</taxon>
        <taxon>Candidatus Moduliflexota</taxon>
        <taxon>Candidatus Vecturitrichia</taxon>
        <taxon>Candidatus Vecturitrichales</taxon>
        <taxon>Candidatus Vecturitrichaceae</taxon>
        <taxon>Candidatus Vecturithrix</taxon>
    </lineage>
</organism>
<reference evidence="1" key="1">
    <citation type="journal article" date="2015" name="PeerJ">
        <title>First genomic representation of candidate bacterial phylum KSB3 points to enhanced environmental sensing as a trigger of wastewater bulking.</title>
        <authorList>
            <person name="Sekiguchi Y."/>
            <person name="Ohashi A."/>
            <person name="Parks D.H."/>
            <person name="Yamauchi T."/>
            <person name="Tyson G.W."/>
            <person name="Hugenholtz P."/>
        </authorList>
    </citation>
    <scope>NUCLEOTIDE SEQUENCE [LARGE SCALE GENOMIC DNA]</scope>
</reference>
<dbReference type="HOGENOM" id="CLU_189709_0_0_0"/>
<evidence type="ECO:0000313" key="2">
    <source>
        <dbReference type="Proteomes" id="UP000030661"/>
    </source>
</evidence>
<evidence type="ECO:0000313" key="1">
    <source>
        <dbReference type="EMBL" id="GAK60071.1"/>
    </source>
</evidence>
<dbReference type="AlphaFoldDB" id="A0A081C666"/>
<protein>
    <submittedName>
        <fullName evidence="1">Uncharacterized protein</fullName>
    </submittedName>
</protein>